<dbReference type="CDD" id="cd12148">
    <property type="entry name" value="fungal_TF_MHR"/>
    <property type="match status" value="1"/>
</dbReference>
<dbReference type="InterPro" id="IPR036864">
    <property type="entry name" value="Zn2-C6_fun-type_DNA-bd_sf"/>
</dbReference>
<dbReference type="GO" id="GO:0003677">
    <property type="term" value="F:DNA binding"/>
    <property type="evidence" value="ECO:0007669"/>
    <property type="project" value="UniProtKB-KW"/>
</dbReference>
<keyword evidence="4" id="KW-0804">Transcription</keyword>
<evidence type="ECO:0000256" key="5">
    <source>
        <dbReference type="ARBA" id="ARBA00023242"/>
    </source>
</evidence>
<gene>
    <name evidence="7" type="ORF">AUEXF2481DRAFT_346363</name>
</gene>
<dbReference type="SMART" id="SM00066">
    <property type="entry name" value="GAL4"/>
    <property type="match status" value="1"/>
</dbReference>
<name>A0A074Z1T0_AURSE</name>
<evidence type="ECO:0000256" key="2">
    <source>
        <dbReference type="ARBA" id="ARBA00023015"/>
    </source>
</evidence>
<dbReference type="STRING" id="1043005.A0A074Z1T0"/>
<dbReference type="InterPro" id="IPR051127">
    <property type="entry name" value="Fungal_SecMet_Regulators"/>
</dbReference>
<dbReference type="InterPro" id="IPR007219">
    <property type="entry name" value="XnlR_reg_dom"/>
</dbReference>
<organism evidence="7 8">
    <name type="scientific">Aureobasidium subglaciale (strain EXF-2481)</name>
    <name type="common">Aureobasidium pullulans var. subglaciale</name>
    <dbReference type="NCBI Taxonomy" id="1043005"/>
    <lineage>
        <taxon>Eukaryota</taxon>
        <taxon>Fungi</taxon>
        <taxon>Dikarya</taxon>
        <taxon>Ascomycota</taxon>
        <taxon>Pezizomycotina</taxon>
        <taxon>Dothideomycetes</taxon>
        <taxon>Dothideomycetidae</taxon>
        <taxon>Dothideales</taxon>
        <taxon>Saccotheciaceae</taxon>
        <taxon>Aureobasidium</taxon>
    </lineage>
</organism>
<evidence type="ECO:0000259" key="6">
    <source>
        <dbReference type="PROSITE" id="PS50048"/>
    </source>
</evidence>
<accession>A0A074Z1T0</accession>
<dbReference type="OMA" id="RSCHFPV"/>
<dbReference type="GO" id="GO:0006351">
    <property type="term" value="P:DNA-templated transcription"/>
    <property type="evidence" value="ECO:0007669"/>
    <property type="project" value="InterPro"/>
</dbReference>
<dbReference type="PANTHER" id="PTHR47424">
    <property type="entry name" value="REGULATORY PROTEIN GAL4"/>
    <property type="match status" value="1"/>
</dbReference>
<dbReference type="GO" id="GO:0000981">
    <property type="term" value="F:DNA-binding transcription factor activity, RNA polymerase II-specific"/>
    <property type="evidence" value="ECO:0007669"/>
    <property type="project" value="InterPro"/>
</dbReference>
<dbReference type="Proteomes" id="UP000030641">
    <property type="component" value="Unassembled WGS sequence"/>
</dbReference>
<keyword evidence="8" id="KW-1185">Reference proteome</keyword>
<evidence type="ECO:0000256" key="3">
    <source>
        <dbReference type="ARBA" id="ARBA00023125"/>
    </source>
</evidence>
<dbReference type="PROSITE" id="PS50048">
    <property type="entry name" value="ZN2_CY6_FUNGAL_2"/>
    <property type="match status" value="1"/>
</dbReference>
<dbReference type="PROSITE" id="PS00463">
    <property type="entry name" value="ZN2_CY6_FUNGAL_1"/>
    <property type="match status" value="1"/>
</dbReference>
<dbReference type="CDD" id="cd00067">
    <property type="entry name" value="GAL4"/>
    <property type="match status" value="1"/>
</dbReference>
<dbReference type="GeneID" id="25365129"/>
<dbReference type="HOGENOM" id="CLU_725588_0_0_1"/>
<evidence type="ECO:0000256" key="1">
    <source>
        <dbReference type="ARBA" id="ARBA00022723"/>
    </source>
</evidence>
<evidence type="ECO:0000313" key="7">
    <source>
        <dbReference type="EMBL" id="KEQ93026.1"/>
    </source>
</evidence>
<dbReference type="AlphaFoldDB" id="A0A074Z1T0"/>
<reference evidence="7 8" key="1">
    <citation type="journal article" date="2014" name="BMC Genomics">
        <title>Genome sequencing of four Aureobasidium pullulans varieties: biotechnological potential, stress tolerance, and description of new species.</title>
        <authorList>
            <person name="Gostin Ar C."/>
            <person name="Ohm R.A."/>
            <person name="Kogej T."/>
            <person name="Sonjak S."/>
            <person name="Turk M."/>
            <person name="Zajc J."/>
            <person name="Zalar P."/>
            <person name="Grube M."/>
            <person name="Sun H."/>
            <person name="Han J."/>
            <person name="Sharma A."/>
            <person name="Chiniquy J."/>
            <person name="Ngan C.Y."/>
            <person name="Lipzen A."/>
            <person name="Barry K."/>
            <person name="Grigoriev I.V."/>
            <person name="Gunde-Cimerman N."/>
        </authorList>
    </citation>
    <scope>NUCLEOTIDE SEQUENCE [LARGE SCALE GENOMIC DNA]</scope>
    <source>
        <strain evidence="7 8">EXF-2481</strain>
    </source>
</reference>
<keyword evidence="2" id="KW-0805">Transcription regulation</keyword>
<dbReference type="InterPro" id="IPR001138">
    <property type="entry name" value="Zn2Cys6_DnaBD"/>
</dbReference>
<dbReference type="Pfam" id="PF00172">
    <property type="entry name" value="Zn_clus"/>
    <property type="match status" value="1"/>
</dbReference>
<sequence length="381" mass="43564">MPRSSSRTRRAANACDECHQRKIKCIGGHPCRNCARHTRDCTFSKDGRGRYSEAYIRELEAQIQSYKAQTENTTKDHSRASSIVPNDVTAIIGDEQRTNSTPVQEIPTTSTYGEIPAGPAFVTQVRTLLSAHSTPDHLYNQDIPAKSAEQSSALSDMLASTTLFTQPSQEESYRLLELFLVYLGVSQHFLDPRVFSDNITLLFLGGTPSAHRMDSLWYVQYLLVMAMGRLLDHQSERRGNALPPGWDYFAEAMRRLPSLTQLRECGVLAVEILAVATTYLQWTDWPDEAYLYIGMSIRLAMALGCFRPCTEQKCLPSEANHRLRLWWTVYMLCNIHQVLNVNTDQDIDDFRRLWDYHPELMTVIWILSYLVHLWPSNHQSL</sequence>
<dbReference type="GO" id="GO:0008270">
    <property type="term" value="F:zinc ion binding"/>
    <property type="evidence" value="ECO:0007669"/>
    <property type="project" value="InterPro"/>
</dbReference>
<dbReference type="RefSeq" id="XP_013341670.1">
    <property type="nucleotide sequence ID" value="XM_013486216.1"/>
</dbReference>
<keyword evidence="5" id="KW-0539">Nucleus</keyword>
<protein>
    <recommendedName>
        <fullName evidence="6">Zn(2)-C6 fungal-type domain-containing protein</fullName>
    </recommendedName>
</protein>
<dbReference type="OrthoDB" id="3266505at2759"/>
<dbReference type="EMBL" id="KL584767">
    <property type="protein sequence ID" value="KEQ93026.1"/>
    <property type="molecule type" value="Genomic_DNA"/>
</dbReference>
<evidence type="ECO:0000313" key="8">
    <source>
        <dbReference type="Proteomes" id="UP000030641"/>
    </source>
</evidence>
<dbReference type="Pfam" id="PF04082">
    <property type="entry name" value="Fungal_trans"/>
    <property type="match status" value="1"/>
</dbReference>
<dbReference type="PANTHER" id="PTHR47424:SF3">
    <property type="entry name" value="REGULATORY PROTEIN GAL4"/>
    <property type="match status" value="1"/>
</dbReference>
<dbReference type="SUPFAM" id="SSF57701">
    <property type="entry name" value="Zn2/Cys6 DNA-binding domain"/>
    <property type="match status" value="1"/>
</dbReference>
<dbReference type="InParanoid" id="A0A074Z1T0"/>
<keyword evidence="3" id="KW-0238">DNA-binding</keyword>
<keyword evidence="1" id="KW-0479">Metal-binding</keyword>
<evidence type="ECO:0000256" key="4">
    <source>
        <dbReference type="ARBA" id="ARBA00023163"/>
    </source>
</evidence>
<feature type="domain" description="Zn(2)-C6 fungal-type" evidence="6">
    <location>
        <begin position="14"/>
        <end position="43"/>
    </location>
</feature>
<dbReference type="Gene3D" id="4.10.240.10">
    <property type="entry name" value="Zn(2)-C6 fungal-type DNA-binding domain"/>
    <property type="match status" value="1"/>
</dbReference>
<proteinExistence type="predicted"/>